<dbReference type="AlphaFoldDB" id="A0A0F9DC55"/>
<name>A0A0F9DC55_9ZZZZ</name>
<proteinExistence type="predicted"/>
<protein>
    <submittedName>
        <fullName evidence="1">Uncharacterized protein</fullName>
    </submittedName>
</protein>
<dbReference type="EMBL" id="LAZR01029539">
    <property type="protein sequence ID" value="KKL59283.1"/>
    <property type="molecule type" value="Genomic_DNA"/>
</dbReference>
<accession>A0A0F9DC55</accession>
<reference evidence="1" key="1">
    <citation type="journal article" date="2015" name="Nature">
        <title>Complex archaea that bridge the gap between prokaryotes and eukaryotes.</title>
        <authorList>
            <person name="Spang A."/>
            <person name="Saw J.H."/>
            <person name="Jorgensen S.L."/>
            <person name="Zaremba-Niedzwiedzka K."/>
            <person name="Martijn J."/>
            <person name="Lind A.E."/>
            <person name="van Eijk R."/>
            <person name="Schleper C."/>
            <person name="Guy L."/>
            <person name="Ettema T.J."/>
        </authorList>
    </citation>
    <scope>NUCLEOTIDE SEQUENCE</scope>
</reference>
<evidence type="ECO:0000313" key="1">
    <source>
        <dbReference type="EMBL" id="KKL59283.1"/>
    </source>
</evidence>
<comment type="caution">
    <text evidence="1">The sequence shown here is derived from an EMBL/GenBank/DDBJ whole genome shotgun (WGS) entry which is preliminary data.</text>
</comment>
<organism evidence="1">
    <name type="scientific">marine sediment metagenome</name>
    <dbReference type="NCBI Taxonomy" id="412755"/>
    <lineage>
        <taxon>unclassified sequences</taxon>
        <taxon>metagenomes</taxon>
        <taxon>ecological metagenomes</taxon>
    </lineage>
</organism>
<sequence length="47" mass="5604">MKLVLIDNDEVKIDSWNVDSIEDLEELAYTISKEIGHLRMKRVMKQR</sequence>
<gene>
    <name evidence="1" type="ORF">LCGC14_2216870</name>
</gene>